<evidence type="ECO:0000313" key="2">
    <source>
        <dbReference type="EMBL" id="CAG9818667.1"/>
    </source>
</evidence>
<keyword evidence="1" id="KW-1133">Transmembrane helix</keyword>
<protein>
    <submittedName>
        <fullName evidence="2">Uncharacterized protein</fullName>
    </submittedName>
</protein>
<dbReference type="CDD" id="cd16021">
    <property type="entry name" value="ALP_like"/>
    <property type="match status" value="1"/>
</dbReference>
<keyword evidence="3" id="KW-1185">Reference proteome</keyword>
<accession>A0A9N9X2J7</accession>
<name>A0A9N9X2J7_PHACE</name>
<keyword evidence="1" id="KW-0472">Membrane</keyword>
<dbReference type="SUPFAM" id="SSF53649">
    <property type="entry name" value="Alkaline phosphatase-like"/>
    <property type="match status" value="1"/>
</dbReference>
<dbReference type="PANTHER" id="PTHR10974">
    <property type="entry name" value="FI08016P-RELATED"/>
    <property type="match status" value="1"/>
</dbReference>
<dbReference type="OrthoDB" id="413313at2759"/>
<evidence type="ECO:0000256" key="1">
    <source>
        <dbReference type="SAM" id="Phobius"/>
    </source>
</evidence>
<sequence length="660" mass="75681">MLFLKGKWKIYNYIRISNQGGYLKKCVIVFVLISVILLYSSYTQVPLREPDKPKFISTEKIIPFEGNLNYLINTSTCRIPDNDPFSEDIVDFIVVEKYESCSKLSLLTYIEKSDGLPTLRVNTSQLPLYSSSDVSCCYSNITRINYAEAVDNEIKLTPCEPFQYSVNLSFPYIKVVCSDKFKYVYANVHATTIPLHKEKDATNTSNRNKFSILLVGIDSMSKSNLIRTMPKTFSYANKHFISLRGYNKIGDNTFPNLMALMTGYSKEQLDVFCNMSVKLNNCRFIWDAFKDSGYVTAYAEDECDINTFNYDRPGFSAPPTDFYYHPYILASEKLPVKKRYERTFCSGPETSGERILNAARDFAVSFKGVPSFGLFWMNSFSHENVNLPGAMDEPVLRFLSDPGTLYAWNDTILVFFSDHGFRFGDIRHTHSGWLEERLPFIYFGFPSTFIESFPERYEIFLQNSNRLTTPYDVFNTFQEILKIGNESHVAVRSEGCPKCQSLFKKVPENRTCEDASIEQHWCTCTGHHYVSPKNALVVLVAQFIVDEINEIVNTASKSYLCDVLTIEKIITAGMSDSYVDEKNETVRYFLIMIETNPNAMFEATVKSYIGVDKYELMGEISRIDRYADVSRCIQNGSLKKYCYCKGTVSYLKSAIKYLFS</sequence>
<dbReference type="Gene3D" id="3.40.720.10">
    <property type="entry name" value="Alkaline Phosphatase, subunit A"/>
    <property type="match status" value="1"/>
</dbReference>
<keyword evidence="1" id="KW-0812">Transmembrane</keyword>
<dbReference type="Pfam" id="PF02995">
    <property type="entry name" value="DUF229"/>
    <property type="match status" value="1"/>
</dbReference>
<organism evidence="2 3">
    <name type="scientific">Phaedon cochleariae</name>
    <name type="common">Mustard beetle</name>
    <dbReference type="NCBI Taxonomy" id="80249"/>
    <lineage>
        <taxon>Eukaryota</taxon>
        <taxon>Metazoa</taxon>
        <taxon>Ecdysozoa</taxon>
        <taxon>Arthropoda</taxon>
        <taxon>Hexapoda</taxon>
        <taxon>Insecta</taxon>
        <taxon>Pterygota</taxon>
        <taxon>Neoptera</taxon>
        <taxon>Endopterygota</taxon>
        <taxon>Coleoptera</taxon>
        <taxon>Polyphaga</taxon>
        <taxon>Cucujiformia</taxon>
        <taxon>Chrysomeloidea</taxon>
        <taxon>Chrysomelidae</taxon>
        <taxon>Chrysomelinae</taxon>
        <taxon>Chrysomelini</taxon>
        <taxon>Phaedon</taxon>
    </lineage>
</organism>
<dbReference type="FunFam" id="3.40.720.10:FF:000017">
    <property type="entry name" value="Predicted protein"/>
    <property type="match status" value="1"/>
</dbReference>
<dbReference type="InterPro" id="IPR004245">
    <property type="entry name" value="DUF229"/>
</dbReference>
<proteinExistence type="predicted"/>
<dbReference type="EMBL" id="OU896708">
    <property type="protein sequence ID" value="CAG9818667.1"/>
    <property type="molecule type" value="Genomic_DNA"/>
</dbReference>
<feature type="transmembrane region" description="Helical" evidence="1">
    <location>
        <begin position="21"/>
        <end position="42"/>
    </location>
</feature>
<dbReference type="GO" id="GO:0005615">
    <property type="term" value="C:extracellular space"/>
    <property type="evidence" value="ECO:0007669"/>
    <property type="project" value="TreeGrafter"/>
</dbReference>
<dbReference type="PANTHER" id="PTHR10974:SF9">
    <property type="entry name" value="DUF229 DOMAIN CONTAINING PROTEIN-RELATED"/>
    <property type="match status" value="1"/>
</dbReference>
<dbReference type="InterPro" id="IPR017850">
    <property type="entry name" value="Alkaline_phosphatase_core_sf"/>
</dbReference>
<evidence type="ECO:0000313" key="3">
    <source>
        <dbReference type="Proteomes" id="UP001153737"/>
    </source>
</evidence>
<dbReference type="AlphaFoldDB" id="A0A9N9X2J7"/>
<gene>
    <name evidence="2" type="ORF">PHAECO_LOCUS6841</name>
</gene>
<dbReference type="Proteomes" id="UP001153737">
    <property type="component" value="Chromosome 2"/>
</dbReference>
<reference evidence="2" key="1">
    <citation type="submission" date="2022-01" db="EMBL/GenBank/DDBJ databases">
        <authorList>
            <person name="King R."/>
        </authorList>
    </citation>
    <scope>NUCLEOTIDE SEQUENCE</scope>
</reference>
<reference evidence="2" key="2">
    <citation type="submission" date="2022-10" db="EMBL/GenBank/DDBJ databases">
        <authorList>
            <consortium name="ENA_rothamsted_submissions"/>
            <consortium name="culmorum"/>
            <person name="King R."/>
        </authorList>
    </citation>
    <scope>NUCLEOTIDE SEQUENCE</scope>
</reference>